<keyword evidence="1" id="KW-0472">Membrane</keyword>
<evidence type="ECO:0000259" key="2">
    <source>
        <dbReference type="Pfam" id="PF22936"/>
    </source>
</evidence>
<keyword evidence="4" id="KW-1185">Reference proteome</keyword>
<evidence type="ECO:0000313" key="4">
    <source>
        <dbReference type="Proteomes" id="UP001151760"/>
    </source>
</evidence>
<evidence type="ECO:0000313" key="3">
    <source>
        <dbReference type="EMBL" id="GJS97634.1"/>
    </source>
</evidence>
<proteinExistence type="predicted"/>
<reference evidence="3" key="1">
    <citation type="journal article" date="2022" name="Int. J. Mol. Sci.">
        <title>Draft Genome of Tanacetum Coccineum: Genomic Comparison of Closely Related Tanacetum-Family Plants.</title>
        <authorList>
            <person name="Yamashiro T."/>
            <person name="Shiraishi A."/>
            <person name="Nakayama K."/>
            <person name="Satake H."/>
        </authorList>
    </citation>
    <scope>NUCLEOTIDE SEQUENCE</scope>
</reference>
<organism evidence="3 4">
    <name type="scientific">Tanacetum coccineum</name>
    <dbReference type="NCBI Taxonomy" id="301880"/>
    <lineage>
        <taxon>Eukaryota</taxon>
        <taxon>Viridiplantae</taxon>
        <taxon>Streptophyta</taxon>
        <taxon>Embryophyta</taxon>
        <taxon>Tracheophyta</taxon>
        <taxon>Spermatophyta</taxon>
        <taxon>Magnoliopsida</taxon>
        <taxon>eudicotyledons</taxon>
        <taxon>Gunneridae</taxon>
        <taxon>Pentapetalae</taxon>
        <taxon>asterids</taxon>
        <taxon>campanulids</taxon>
        <taxon>Asterales</taxon>
        <taxon>Asteraceae</taxon>
        <taxon>Asteroideae</taxon>
        <taxon>Anthemideae</taxon>
        <taxon>Anthemidinae</taxon>
        <taxon>Tanacetum</taxon>
    </lineage>
</organism>
<dbReference type="InterPro" id="IPR054722">
    <property type="entry name" value="PolX-like_BBD"/>
</dbReference>
<dbReference type="EMBL" id="BQNB010011979">
    <property type="protein sequence ID" value="GJS97634.1"/>
    <property type="molecule type" value="Genomic_DNA"/>
</dbReference>
<dbReference type="Pfam" id="PF22936">
    <property type="entry name" value="Pol_BBD"/>
    <property type="match status" value="1"/>
</dbReference>
<keyword evidence="1" id="KW-0812">Transmembrane</keyword>
<feature type="domain" description="Retrovirus-related Pol polyprotein from transposon TNT 1-94-like beta-barrel" evidence="2">
    <location>
        <begin position="246"/>
        <end position="290"/>
    </location>
</feature>
<dbReference type="Proteomes" id="UP001151760">
    <property type="component" value="Unassembled WGS sequence"/>
</dbReference>
<gene>
    <name evidence="3" type="ORF">Tco_0804602</name>
</gene>
<feature type="transmembrane region" description="Helical" evidence="1">
    <location>
        <begin position="395"/>
        <end position="416"/>
    </location>
</feature>
<keyword evidence="1" id="KW-1133">Transmembrane helix</keyword>
<evidence type="ECO:0000256" key="1">
    <source>
        <dbReference type="SAM" id="Phobius"/>
    </source>
</evidence>
<sequence length="417" mass="47396">MYVFKWKMIMTSLPLPKLEEAYIVFTKYRVWSDAPIIEEYESDCEDKYVSTSRKEQETPSFVNKQVKTPRETVKKQFTHSQKPKVDKTELGYGFTVRACFVCGSLNHLIRDCDFMRKWMADKLVKTMVGILWQRVNNKSRFVLQQQTVLTSTAMKVNTLKPIVNRVRPANVFHKTHSPSSRPFKKTTILRTDFSKQKVNTAKVNAVSTIGGKRETAVKPSAGCNWRPQRYNWHNDYPHRALKNKGIVDSGCSRHMTGNKAYLAEFQDFNGGLVAFGGSKGYITGKGPQEANHNAGTEDIIDAGDSEKEDKSAQDCFVLPIWSSYSSTITPDLKTDAKREGPREEEQVFLDELERLKRQEKDANKAAKVLRKEFAQETKNLIIQAGASINLWTGSINLVIINTIILKTAIIMISILIL</sequence>
<comment type="caution">
    <text evidence="3">The sequence shown here is derived from an EMBL/GenBank/DDBJ whole genome shotgun (WGS) entry which is preliminary data.</text>
</comment>
<accession>A0ABQ5A4S6</accession>
<reference evidence="3" key="2">
    <citation type="submission" date="2022-01" db="EMBL/GenBank/DDBJ databases">
        <authorList>
            <person name="Yamashiro T."/>
            <person name="Shiraishi A."/>
            <person name="Satake H."/>
            <person name="Nakayama K."/>
        </authorList>
    </citation>
    <scope>NUCLEOTIDE SEQUENCE</scope>
</reference>
<protein>
    <recommendedName>
        <fullName evidence="2">Retrovirus-related Pol polyprotein from transposon TNT 1-94-like beta-barrel domain-containing protein</fullName>
    </recommendedName>
</protein>
<name>A0ABQ5A4S6_9ASTR</name>